<keyword evidence="1" id="KW-0614">Plasmid</keyword>
<gene>
    <name evidence="1" type="ORF">FUAX_54320</name>
</gene>
<dbReference type="RefSeq" id="WP_338396172.1">
    <property type="nucleotide sequence ID" value="NZ_AP025323.1"/>
</dbReference>
<dbReference type="AlphaFoldDB" id="A0AAU9DP49"/>
<sequence length="167" mass="18797">MNEDNLDSKKSILQVVPEANERKLKKVPFVELADGRLQGVVSSGSDLDRVYVSYIKSGSHDFYCSTNNNRKCGGLYGSPCKHITSLLSEAILQYGSKRVIQYLNVPMDSDVECKERDILSNISGSLKEEPASTVFSRFMGHLQFLELDNSVEPLHEMDWFLTKSKDV</sequence>
<dbReference type="KEGG" id="fax:FUAX_54320"/>
<protein>
    <recommendedName>
        <fullName evidence="3">SWIM-type domain-containing protein</fullName>
    </recommendedName>
</protein>
<evidence type="ECO:0000313" key="1">
    <source>
        <dbReference type="EMBL" id="BDD13000.1"/>
    </source>
</evidence>
<organism evidence="1 2">
    <name type="scientific">Fulvitalea axinellae</name>
    <dbReference type="NCBI Taxonomy" id="1182444"/>
    <lineage>
        <taxon>Bacteria</taxon>
        <taxon>Pseudomonadati</taxon>
        <taxon>Bacteroidota</taxon>
        <taxon>Cytophagia</taxon>
        <taxon>Cytophagales</taxon>
        <taxon>Persicobacteraceae</taxon>
        <taxon>Fulvitalea</taxon>
    </lineage>
</organism>
<dbReference type="Proteomes" id="UP001348817">
    <property type="component" value="Plasmid pFA9"/>
</dbReference>
<dbReference type="EMBL" id="AP025323">
    <property type="protein sequence ID" value="BDD13000.1"/>
    <property type="molecule type" value="Genomic_DNA"/>
</dbReference>
<geneLocation type="plasmid" evidence="1 2">
    <name>pFA9</name>
</geneLocation>
<accession>A0AAU9DP49</accession>
<reference evidence="1 2" key="1">
    <citation type="submission" date="2021-12" db="EMBL/GenBank/DDBJ databases">
        <title>Genome sequencing of bacteria with rrn-lacking chromosome and rrn-plasmid.</title>
        <authorList>
            <person name="Anda M."/>
            <person name="Iwasaki W."/>
        </authorList>
    </citation>
    <scope>NUCLEOTIDE SEQUENCE [LARGE SCALE GENOMIC DNA]</scope>
    <source>
        <strain evidence="1 2">DSM 100852</strain>
        <plasmid evidence="1 2">pFA9</plasmid>
    </source>
</reference>
<evidence type="ECO:0000313" key="2">
    <source>
        <dbReference type="Proteomes" id="UP001348817"/>
    </source>
</evidence>
<evidence type="ECO:0008006" key="3">
    <source>
        <dbReference type="Google" id="ProtNLM"/>
    </source>
</evidence>
<proteinExistence type="predicted"/>
<keyword evidence="2" id="KW-1185">Reference proteome</keyword>
<name>A0AAU9DP49_9BACT</name>